<dbReference type="Gene3D" id="3.40.190.10">
    <property type="entry name" value="Periplasmic binding protein-like II"/>
    <property type="match status" value="2"/>
</dbReference>
<evidence type="ECO:0000313" key="4">
    <source>
        <dbReference type="EMBL" id="PZA11082.1"/>
    </source>
</evidence>
<organism evidence="4 5">
    <name type="scientific">Rhodopseudomonas palustris</name>
    <dbReference type="NCBI Taxonomy" id="1076"/>
    <lineage>
        <taxon>Bacteria</taxon>
        <taxon>Pseudomonadati</taxon>
        <taxon>Pseudomonadota</taxon>
        <taxon>Alphaproteobacteria</taxon>
        <taxon>Hyphomicrobiales</taxon>
        <taxon>Nitrobacteraceae</taxon>
        <taxon>Rhodopseudomonas</taxon>
    </lineage>
</organism>
<dbReference type="Pfam" id="PF09084">
    <property type="entry name" value="NMT1"/>
    <property type="match status" value="1"/>
</dbReference>
<dbReference type="RefSeq" id="WP_110787173.1">
    <property type="nucleotide sequence ID" value="NZ_QKQS01000023.1"/>
</dbReference>
<gene>
    <name evidence="4" type="ORF">DNX69_17310</name>
</gene>
<feature type="domain" description="SsuA/THI5-like" evidence="3">
    <location>
        <begin position="83"/>
        <end position="283"/>
    </location>
</feature>
<dbReference type="AlphaFoldDB" id="A0A323UDY0"/>
<feature type="signal peptide" evidence="2">
    <location>
        <begin position="1"/>
        <end position="27"/>
    </location>
</feature>
<name>A0A323UDY0_RHOPL</name>
<evidence type="ECO:0000259" key="3">
    <source>
        <dbReference type="Pfam" id="PF09084"/>
    </source>
</evidence>
<dbReference type="GO" id="GO:0009228">
    <property type="term" value="P:thiamine biosynthetic process"/>
    <property type="evidence" value="ECO:0007669"/>
    <property type="project" value="InterPro"/>
</dbReference>
<dbReference type="OrthoDB" id="5372616at2"/>
<feature type="chain" id="PRO_5016464781" evidence="2">
    <location>
        <begin position="28"/>
        <end position="381"/>
    </location>
</feature>
<sequence>MSPAFLLRALTGVLLAAAVTLASPVHASGHGHGAEKPAEKPPEPPPRPPMPKKPPPPKVQPVRKVPEGGFDKVSFGTNWVAEAEHGGFFQAVADGTYKAYGLDVSIVPGGPNVNNRALLIAGKLDFFMTANTLQSFDAVANNVPVVAIAAIFQKDPQVFLSHPESKVETLNDLKPLTLFVSKEGIASYFQWLKSEYGFSEAKVKPYTFNPQPFIIDRRSAMQGYVTSEPFTVEQAAKFKPNVLLLADYGLNGYSTLIETRRDLIDKNPDMIQRFVDASIIGWSTYLYGDNSAGNAMIKKLNPEMTDEMLAYSVDKMKQYGIVDSGDSIKNGIGAMNDDRYASFFDKMARAGVVPRGLDFRKAYTLQFINKGVGVDLRPVQQ</sequence>
<evidence type="ECO:0000256" key="2">
    <source>
        <dbReference type="SAM" id="SignalP"/>
    </source>
</evidence>
<feature type="compositionally biased region" description="Basic and acidic residues" evidence="1">
    <location>
        <begin position="32"/>
        <end position="42"/>
    </location>
</feature>
<dbReference type="PANTHER" id="PTHR31528:SF3">
    <property type="entry name" value="THIAMINE BIOSYNTHESIS PROTEIN HI_0357-RELATED"/>
    <property type="match status" value="1"/>
</dbReference>
<proteinExistence type="predicted"/>
<feature type="region of interest" description="Disordered" evidence="1">
    <location>
        <begin position="26"/>
        <end position="67"/>
    </location>
</feature>
<dbReference type="InterPro" id="IPR027939">
    <property type="entry name" value="NMT1/THI5"/>
</dbReference>
<evidence type="ECO:0000256" key="1">
    <source>
        <dbReference type="SAM" id="MobiDB-lite"/>
    </source>
</evidence>
<evidence type="ECO:0000313" key="5">
    <source>
        <dbReference type="Proteomes" id="UP000248134"/>
    </source>
</evidence>
<accession>A0A323UDY0</accession>
<dbReference type="PANTHER" id="PTHR31528">
    <property type="entry name" value="4-AMINO-5-HYDROXYMETHYL-2-METHYLPYRIMIDINE PHOSPHATE SYNTHASE THI11-RELATED"/>
    <property type="match status" value="1"/>
</dbReference>
<reference evidence="4 5" key="1">
    <citation type="submission" date="2018-06" db="EMBL/GenBank/DDBJ databases">
        <title>Draft Whole-Genome Sequence of the purple photosynthetic bacterium Rhodospeudomonas palustris XCP.</title>
        <authorList>
            <person name="Rayyan A."/>
            <person name="Meyer T.E."/>
            <person name="Kyndt J.A."/>
        </authorList>
    </citation>
    <scope>NUCLEOTIDE SEQUENCE [LARGE SCALE GENOMIC DNA]</scope>
    <source>
        <strain evidence="4 5">XCP</strain>
    </source>
</reference>
<keyword evidence="2" id="KW-0732">Signal</keyword>
<dbReference type="EMBL" id="QKQS01000023">
    <property type="protein sequence ID" value="PZA11082.1"/>
    <property type="molecule type" value="Genomic_DNA"/>
</dbReference>
<comment type="caution">
    <text evidence="4">The sequence shown here is derived from an EMBL/GenBank/DDBJ whole genome shotgun (WGS) entry which is preliminary data.</text>
</comment>
<dbReference type="Proteomes" id="UP000248134">
    <property type="component" value="Unassembled WGS sequence"/>
</dbReference>
<dbReference type="SUPFAM" id="SSF53850">
    <property type="entry name" value="Periplasmic binding protein-like II"/>
    <property type="match status" value="1"/>
</dbReference>
<feature type="compositionally biased region" description="Pro residues" evidence="1">
    <location>
        <begin position="43"/>
        <end position="59"/>
    </location>
</feature>
<protein>
    <submittedName>
        <fullName evidence="4">ABC transporter substrate-binding protein</fullName>
    </submittedName>
</protein>
<dbReference type="InterPro" id="IPR015168">
    <property type="entry name" value="SsuA/THI5"/>
</dbReference>